<feature type="compositionally biased region" description="Basic and acidic residues" evidence="2">
    <location>
        <begin position="982"/>
        <end position="997"/>
    </location>
</feature>
<reference evidence="3" key="1">
    <citation type="journal article" date="2021" name="Sci. Rep.">
        <title>Diploid genomic architecture of Nitzschia inconspicua, an elite biomass production diatom.</title>
        <authorList>
            <person name="Oliver A."/>
            <person name="Podell S."/>
            <person name="Pinowska A."/>
            <person name="Traller J.C."/>
            <person name="Smith S.R."/>
            <person name="McClure R."/>
            <person name="Beliaev A."/>
            <person name="Bohutskyi P."/>
            <person name="Hill E.A."/>
            <person name="Rabines A."/>
            <person name="Zheng H."/>
            <person name="Allen L.Z."/>
            <person name="Kuo A."/>
            <person name="Grigoriev I.V."/>
            <person name="Allen A.E."/>
            <person name="Hazlebeck D."/>
            <person name="Allen E.E."/>
        </authorList>
    </citation>
    <scope>NUCLEOTIDE SEQUENCE</scope>
    <source>
        <strain evidence="3">Hildebrandi</strain>
    </source>
</reference>
<feature type="region of interest" description="Disordered" evidence="2">
    <location>
        <begin position="330"/>
        <end position="355"/>
    </location>
</feature>
<keyword evidence="4" id="KW-1185">Reference proteome</keyword>
<dbReference type="EMBL" id="JAGRRH010000002">
    <property type="protein sequence ID" value="KAG7373214.1"/>
    <property type="molecule type" value="Genomic_DNA"/>
</dbReference>
<protein>
    <submittedName>
        <fullName evidence="3">Uncharacterized protein</fullName>
    </submittedName>
</protein>
<evidence type="ECO:0000313" key="4">
    <source>
        <dbReference type="Proteomes" id="UP000693970"/>
    </source>
</evidence>
<feature type="compositionally biased region" description="Polar residues" evidence="2">
    <location>
        <begin position="330"/>
        <end position="345"/>
    </location>
</feature>
<evidence type="ECO:0000256" key="1">
    <source>
        <dbReference type="SAM" id="Coils"/>
    </source>
</evidence>
<feature type="compositionally biased region" description="Low complexity" evidence="2">
    <location>
        <begin position="643"/>
        <end position="655"/>
    </location>
</feature>
<gene>
    <name evidence="3" type="ORF">IV203_033938</name>
</gene>
<feature type="region of interest" description="Disordered" evidence="2">
    <location>
        <begin position="638"/>
        <end position="660"/>
    </location>
</feature>
<feature type="region of interest" description="Disordered" evidence="2">
    <location>
        <begin position="532"/>
        <end position="596"/>
    </location>
</feature>
<comment type="caution">
    <text evidence="3">The sequence shown here is derived from an EMBL/GenBank/DDBJ whole genome shotgun (WGS) entry which is preliminary data.</text>
</comment>
<feature type="coiled-coil region" evidence="1">
    <location>
        <begin position="252"/>
        <end position="279"/>
    </location>
</feature>
<dbReference type="Proteomes" id="UP000693970">
    <property type="component" value="Unassembled WGS sequence"/>
</dbReference>
<evidence type="ECO:0000313" key="3">
    <source>
        <dbReference type="EMBL" id="KAG7373214.1"/>
    </source>
</evidence>
<feature type="region of interest" description="Disordered" evidence="2">
    <location>
        <begin position="457"/>
        <end position="490"/>
    </location>
</feature>
<feature type="compositionally biased region" description="Basic and acidic residues" evidence="2">
    <location>
        <begin position="547"/>
        <end position="562"/>
    </location>
</feature>
<feature type="compositionally biased region" description="Low complexity" evidence="2">
    <location>
        <begin position="968"/>
        <end position="980"/>
    </location>
</feature>
<name>A0A9K3Q9H0_9STRA</name>
<reference evidence="3" key="2">
    <citation type="submission" date="2021-04" db="EMBL/GenBank/DDBJ databases">
        <authorList>
            <person name="Podell S."/>
        </authorList>
    </citation>
    <scope>NUCLEOTIDE SEQUENCE</scope>
    <source>
        <strain evidence="3">Hildebrandi</strain>
    </source>
</reference>
<organism evidence="3 4">
    <name type="scientific">Nitzschia inconspicua</name>
    <dbReference type="NCBI Taxonomy" id="303405"/>
    <lineage>
        <taxon>Eukaryota</taxon>
        <taxon>Sar</taxon>
        <taxon>Stramenopiles</taxon>
        <taxon>Ochrophyta</taxon>
        <taxon>Bacillariophyta</taxon>
        <taxon>Bacillariophyceae</taxon>
        <taxon>Bacillariophycidae</taxon>
        <taxon>Bacillariales</taxon>
        <taxon>Bacillariaceae</taxon>
        <taxon>Nitzschia</taxon>
    </lineage>
</organism>
<proteinExistence type="predicted"/>
<accession>A0A9K3Q9H0</accession>
<sequence length="1432" mass="156511">MTDVTIEPSTATPASAAAAPQMAPIVADDDVTTASQHMADAARRIKYLHQGRLSSTNNIVVTAVAGDEDDDGIVTTAGESVTISKKGFLPDDDDAPMGESVLAGLTCASASTPICGRQRGTTNKKKSNGTRVKRNAAELMCLSLPSSAVVEEGCSRNPLVSSHKPYSLAMVHSSETNVGYLLSPPKPKRTTKRSVSDSSAILNSSVVDTNTISTMHHVSSIAFKATVAPPSLRAITGSRRARVERFDYAKALLRSDEELEKLSQRIRKEINESELYELALAAERAAEAGEEKFAGRASTFGGEQQHNHHKYQPQPQSTRSKYTHHKIKAGQTSSMTAVTGASPSSFAKRKRDTSEKEKITILPIPTIGTTPHTPDRRIDGSLVSSPSLLISPSERSLLEAFTAVPTPQEPPKRSMGVDSLRDVNEVIPHWKELHEHMRTHLYRSSVKEKILFFPDDRTSRTKTEDPTTTTSLPSDSANTKASPQHRRSRSFFESLADLTMSRFGGDCRRERQRQIASTGSFDAKMYTDLTEEVNDDVSASEASETSARLEKNRPSTKSHVDATEGATENFTRLNAINHAETPSGIGNINNDSSMRVSSSVNDFQRLQNNCNTAFLAEKGPWNDEPTGLKMTMDRVSAHPRNRSACSSETSSIISNDSDDDDIDATNSAHPRINECIPSEEVVSTDTSLINREKVINPSIVDHPPLDSTVSPASLMDDDISVPPNSPIRESCSTNVYGNHNSDGTMPLTPTSSTLHRSNDLGFNTPAHLRIIKGMKNGDAGTRKMQDAPHQPEMGEGRDNDLEITPAVNYQHHFEPNSIVDSRSGRPSGYIERMKPALPESETRYLALPAISSSASDSNLKKMSSRRIHRRKINRTQWLDSPTTPTDQMERMFLQPVKLQQDDFLSKTAAYMEMPVSIPNHDGLEVRNHTFDETFQPRKETDPSSSGTTLHIPHAMETNAEAVGLFQQSPASGSASSSVFSHQDVESTQYREEKKECEDFGQATLSPQKTTFEVDVLSTPMLQNKEVSSVAFLPLHDAGDDGDRINRRVLVHSLSAPDSPFQEENSMMNYSFNTTKSAPQNMGKGENAFTPVLKRTGTWDGVVSTDSIDPISAVNSFINSTSAAVNDAAVFLADITTGDDKDSNDDLDTHVGSSLLRENRSSCVVRGNALCHGDEHFKAAVQGVLSHLSLSPRHASQTVPEVSLFLAESENKEFLQNYFYCTKQHEHNKVGNGNESQLPNSTRVERLGGEHVDIDNFSSPGGIACAAEPCNGNEANCHMLGVDAVCSGLTFLFPTSRDYDESNRTNVTTRISHNSSTGTSATTHRYKAFQQMPQQQRPRSASFSQNDLFASSTQAIDLQDQHGASAAASGHGMYGQQESWLGMFQRVASSSTRRFSFANGDSVMSDDILSNTRHPFTPPCLTRRVLTRNQQAG</sequence>
<keyword evidence="1" id="KW-0175">Coiled coil</keyword>
<feature type="compositionally biased region" description="Low complexity" evidence="2">
    <location>
        <begin position="466"/>
        <end position="476"/>
    </location>
</feature>
<feature type="region of interest" description="Disordered" evidence="2">
    <location>
        <begin position="968"/>
        <end position="1001"/>
    </location>
</feature>
<dbReference type="OrthoDB" id="10678528at2759"/>
<feature type="compositionally biased region" description="Polar residues" evidence="2">
    <location>
        <begin position="584"/>
        <end position="596"/>
    </location>
</feature>
<evidence type="ECO:0000256" key="2">
    <source>
        <dbReference type="SAM" id="MobiDB-lite"/>
    </source>
</evidence>